<dbReference type="InterPro" id="IPR001841">
    <property type="entry name" value="Znf_RING"/>
</dbReference>
<evidence type="ECO:0000313" key="7">
    <source>
        <dbReference type="Proteomes" id="UP001152523"/>
    </source>
</evidence>
<evidence type="ECO:0000259" key="5">
    <source>
        <dbReference type="PROSITE" id="PS50089"/>
    </source>
</evidence>
<evidence type="ECO:0000256" key="3">
    <source>
        <dbReference type="ARBA" id="ARBA00022833"/>
    </source>
</evidence>
<dbReference type="Proteomes" id="UP001152523">
    <property type="component" value="Unassembled WGS sequence"/>
</dbReference>
<keyword evidence="1" id="KW-0479">Metal-binding</keyword>
<gene>
    <name evidence="6" type="ORF">CEPIT_LOCUS44681</name>
</gene>
<evidence type="ECO:0000313" key="6">
    <source>
        <dbReference type="EMBL" id="CAH9148657.1"/>
    </source>
</evidence>
<keyword evidence="2 4" id="KW-0863">Zinc-finger</keyword>
<proteinExistence type="predicted"/>
<dbReference type="InterPro" id="IPR013083">
    <property type="entry name" value="Znf_RING/FYVE/PHD"/>
</dbReference>
<reference evidence="6" key="1">
    <citation type="submission" date="2022-07" db="EMBL/GenBank/DDBJ databases">
        <authorList>
            <person name="Macas J."/>
            <person name="Novak P."/>
            <person name="Neumann P."/>
        </authorList>
    </citation>
    <scope>NUCLEOTIDE SEQUENCE</scope>
</reference>
<name>A0AAV0GL71_9ASTE</name>
<feature type="domain" description="RING-type" evidence="5">
    <location>
        <begin position="207"/>
        <end position="285"/>
    </location>
</feature>
<dbReference type="Pfam" id="PF00097">
    <property type="entry name" value="zf-C3HC4"/>
    <property type="match status" value="1"/>
</dbReference>
<evidence type="ECO:0000256" key="2">
    <source>
        <dbReference type="ARBA" id="ARBA00022771"/>
    </source>
</evidence>
<sequence>MAVEYYLHWHLDIEEDDADLKKSSLVRMYLDRTTSYIKTWWLDINEPDWNKQLMYRIEENVDVSGKCAENIELEKILRGGFAKEEEEELTTLIADKVLSPLEPVVSRDGLKDLASVLVKGCRDRLILLINDNPNSNSKLFSIGVAASIQLSVTLVLGAPTPYQVFLQQPGEEVFDPSSPMPLPIVVPDGYDFFQLGVGANEDEEKTCAICFGKYEPQCLMIRLQCMDELLPDRKKHTHKEAEAAAAILLPCYHIFHAKCIVGWFKVRGHHSKHPTTGYITCPLCRFGIPSRIYVLSLLHNFPLKLMRVEHLRMDVK</sequence>
<dbReference type="EMBL" id="CAMAPF010001209">
    <property type="protein sequence ID" value="CAH9148657.1"/>
    <property type="molecule type" value="Genomic_DNA"/>
</dbReference>
<dbReference type="PROSITE" id="PS50089">
    <property type="entry name" value="ZF_RING_2"/>
    <property type="match status" value="1"/>
</dbReference>
<evidence type="ECO:0000256" key="1">
    <source>
        <dbReference type="ARBA" id="ARBA00022723"/>
    </source>
</evidence>
<accession>A0AAV0GL71</accession>
<keyword evidence="3" id="KW-0862">Zinc</keyword>
<dbReference type="Gene3D" id="3.30.40.10">
    <property type="entry name" value="Zinc/RING finger domain, C3HC4 (zinc finger)"/>
    <property type="match status" value="1"/>
</dbReference>
<dbReference type="SUPFAM" id="SSF57850">
    <property type="entry name" value="RING/U-box"/>
    <property type="match status" value="1"/>
</dbReference>
<dbReference type="InterPro" id="IPR018957">
    <property type="entry name" value="Znf_C3HC4_RING-type"/>
</dbReference>
<organism evidence="6 7">
    <name type="scientific">Cuscuta epithymum</name>
    <dbReference type="NCBI Taxonomy" id="186058"/>
    <lineage>
        <taxon>Eukaryota</taxon>
        <taxon>Viridiplantae</taxon>
        <taxon>Streptophyta</taxon>
        <taxon>Embryophyta</taxon>
        <taxon>Tracheophyta</taxon>
        <taxon>Spermatophyta</taxon>
        <taxon>Magnoliopsida</taxon>
        <taxon>eudicotyledons</taxon>
        <taxon>Gunneridae</taxon>
        <taxon>Pentapetalae</taxon>
        <taxon>asterids</taxon>
        <taxon>lamiids</taxon>
        <taxon>Solanales</taxon>
        <taxon>Convolvulaceae</taxon>
        <taxon>Cuscuteae</taxon>
        <taxon>Cuscuta</taxon>
        <taxon>Cuscuta subgen. Cuscuta</taxon>
    </lineage>
</organism>
<dbReference type="AlphaFoldDB" id="A0AAV0GL71"/>
<dbReference type="SMART" id="SM00184">
    <property type="entry name" value="RING"/>
    <property type="match status" value="1"/>
</dbReference>
<evidence type="ECO:0000256" key="4">
    <source>
        <dbReference type="PROSITE-ProRule" id="PRU00175"/>
    </source>
</evidence>
<dbReference type="GO" id="GO:0008270">
    <property type="term" value="F:zinc ion binding"/>
    <property type="evidence" value="ECO:0007669"/>
    <property type="project" value="UniProtKB-KW"/>
</dbReference>
<comment type="caution">
    <text evidence="6">The sequence shown here is derived from an EMBL/GenBank/DDBJ whole genome shotgun (WGS) entry which is preliminary data.</text>
</comment>
<keyword evidence="7" id="KW-1185">Reference proteome</keyword>
<protein>
    <recommendedName>
        <fullName evidence="5">RING-type domain-containing protein</fullName>
    </recommendedName>
</protein>